<reference evidence="8" key="1">
    <citation type="submission" date="2023-03" db="EMBL/GenBank/DDBJ databases">
        <title>Chromosome-scale reference genome and RAD-based genetic map of yellow starthistle (Centaurea solstitialis) reveal putative structural variation and QTLs associated with invader traits.</title>
        <authorList>
            <person name="Reatini B."/>
            <person name="Cang F.A."/>
            <person name="Jiang Q."/>
            <person name="Mckibben M.T.W."/>
            <person name="Barker M.S."/>
            <person name="Rieseberg L.H."/>
            <person name="Dlugosch K.M."/>
        </authorList>
    </citation>
    <scope>NUCLEOTIDE SEQUENCE</scope>
    <source>
        <strain evidence="8">CAN-66</strain>
        <tissue evidence="8">Leaf</tissue>
    </source>
</reference>
<evidence type="ECO:0000256" key="6">
    <source>
        <dbReference type="SAM" id="MobiDB-lite"/>
    </source>
</evidence>
<evidence type="ECO:0000256" key="3">
    <source>
        <dbReference type="ARBA" id="ARBA00022723"/>
    </source>
</evidence>
<dbReference type="PANTHER" id="PTHR46195">
    <property type="entry name" value="HEAVY METAL-ASSOCIATED ISOPRENYLATED PLANT PROTEIN 7"/>
    <property type="match status" value="1"/>
</dbReference>
<dbReference type="SUPFAM" id="SSF55008">
    <property type="entry name" value="HMA, heavy metal-associated domain"/>
    <property type="match status" value="2"/>
</dbReference>
<evidence type="ECO:0000256" key="2">
    <source>
        <dbReference type="ARBA" id="ARBA00022481"/>
    </source>
</evidence>
<feature type="region of interest" description="Disordered" evidence="6">
    <location>
        <begin position="206"/>
        <end position="289"/>
    </location>
</feature>
<dbReference type="GO" id="GO:0046872">
    <property type="term" value="F:metal ion binding"/>
    <property type="evidence" value="ECO:0007669"/>
    <property type="project" value="UniProtKB-KW"/>
</dbReference>
<dbReference type="PANTHER" id="PTHR46195:SF3">
    <property type="entry name" value="HEAVY METAL-ASSOCIATED ISOPRENYLATED PLANT PROTEIN 3-LIKE"/>
    <property type="match status" value="1"/>
</dbReference>
<proteinExistence type="inferred from homology"/>
<accession>A0AA38WAN9</accession>
<evidence type="ECO:0000313" key="8">
    <source>
        <dbReference type="EMBL" id="KAJ9554572.1"/>
    </source>
</evidence>
<evidence type="ECO:0000256" key="5">
    <source>
        <dbReference type="ARBA" id="ARBA00024045"/>
    </source>
</evidence>
<dbReference type="GO" id="GO:0009626">
    <property type="term" value="P:plant-type hypersensitive response"/>
    <property type="evidence" value="ECO:0007669"/>
    <property type="project" value="UniProtKB-KW"/>
</dbReference>
<feature type="compositionally biased region" description="Basic and acidic residues" evidence="6">
    <location>
        <begin position="219"/>
        <end position="229"/>
    </location>
</feature>
<dbReference type="InterPro" id="IPR036163">
    <property type="entry name" value="HMA_dom_sf"/>
</dbReference>
<dbReference type="PROSITE" id="PS50846">
    <property type="entry name" value="HMA_2"/>
    <property type="match status" value="2"/>
</dbReference>
<dbReference type="InterPro" id="IPR006121">
    <property type="entry name" value="HMA_dom"/>
</dbReference>
<evidence type="ECO:0000259" key="7">
    <source>
        <dbReference type="PROSITE" id="PS50846"/>
    </source>
</evidence>
<comment type="caution">
    <text evidence="8">The sequence shown here is derived from an EMBL/GenBank/DDBJ whole genome shotgun (WGS) entry which is preliminary data.</text>
</comment>
<feature type="compositionally biased region" description="Basic and acidic residues" evidence="6">
    <location>
        <begin position="237"/>
        <end position="258"/>
    </location>
</feature>
<dbReference type="GO" id="GO:0016020">
    <property type="term" value="C:membrane"/>
    <property type="evidence" value="ECO:0007669"/>
    <property type="project" value="UniProtKB-SubCell"/>
</dbReference>
<dbReference type="CDD" id="cd00371">
    <property type="entry name" value="HMA"/>
    <property type="match status" value="2"/>
</dbReference>
<feature type="domain" description="HMA" evidence="7">
    <location>
        <begin position="143"/>
        <end position="207"/>
    </location>
</feature>
<evidence type="ECO:0000256" key="1">
    <source>
        <dbReference type="ARBA" id="ARBA00004170"/>
    </source>
</evidence>
<keyword evidence="9" id="KW-1185">Reference proteome</keyword>
<dbReference type="EMBL" id="JARYMX010000004">
    <property type="protein sequence ID" value="KAJ9554572.1"/>
    <property type="molecule type" value="Genomic_DNA"/>
</dbReference>
<feature type="domain" description="HMA" evidence="7">
    <location>
        <begin position="53"/>
        <end position="117"/>
    </location>
</feature>
<feature type="compositionally biased region" description="Polar residues" evidence="6">
    <location>
        <begin position="279"/>
        <end position="289"/>
    </location>
</feature>
<organism evidence="8 9">
    <name type="scientific">Centaurea solstitialis</name>
    <name type="common">yellow star-thistle</name>
    <dbReference type="NCBI Taxonomy" id="347529"/>
    <lineage>
        <taxon>Eukaryota</taxon>
        <taxon>Viridiplantae</taxon>
        <taxon>Streptophyta</taxon>
        <taxon>Embryophyta</taxon>
        <taxon>Tracheophyta</taxon>
        <taxon>Spermatophyta</taxon>
        <taxon>Magnoliopsida</taxon>
        <taxon>eudicotyledons</taxon>
        <taxon>Gunneridae</taxon>
        <taxon>Pentapetalae</taxon>
        <taxon>asterids</taxon>
        <taxon>campanulids</taxon>
        <taxon>Asterales</taxon>
        <taxon>Asteraceae</taxon>
        <taxon>Carduoideae</taxon>
        <taxon>Cardueae</taxon>
        <taxon>Centaureinae</taxon>
        <taxon>Centaurea</taxon>
    </lineage>
</organism>
<keyword evidence="3" id="KW-0479">Metal-binding</keyword>
<comment type="subcellular location">
    <subcellularLocation>
        <location evidence="1">Membrane</location>
        <topology evidence="1">Peripheral membrane protein</topology>
    </subcellularLocation>
</comment>
<evidence type="ECO:0000313" key="9">
    <source>
        <dbReference type="Proteomes" id="UP001172457"/>
    </source>
</evidence>
<keyword evidence="4" id="KW-0636">Prenylation</keyword>
<keyword evidence="2" id="KW-0488">Methylation</keyword>
<feature type="compositionally biased region" description="Basic and acidic residues" evidence="6">
    <location>
        <begin position="33"/>
        <end position="42"/>
    </location>
</feature>
<dbReference type="Pfam" id="PF00403">
    <property type="entry name" value="HMA"/>
    <property type="match status" value="2"/>
</dbReference>
<dbReference type="AlphaFoldDB" id="A0AA38WAN9"/>
<feature type="region of interest" description="Disordered" evidence="6">
    <location>
        <begin position="16"/>
        <end position="51"/>
    </location>
</feature>
<sequence>MIYVYMYGFWKNKARGNSEEENHQEGNSNNDENNSKESKDNKQSSNNSNNNNKGAIVLGVYLHCQGCVETVVKSLRGFEGVEEIEANTKEHRVIVKGNNADPTKVADRLRKKSGKHVELISPLPKKQPEKKQPEKKPEVTPKVVETVLKINLHCEGCAKDVKRCILKMQGVQTVNVDMKKSHVTVKGGFDPKNLVAYITKRSGRHAEIVNAKNNNNKQNKNDGDGEQREGGGGGDQNGKKEKDNNNKEKEKEKEKDGKNATAGYPNVPPGLVYAPQLFSDENPNACSIM</sequence>
<dbReference type="InterPro" id="IPR044577">
    <property type="entry name" value="HIPP4/7/8/17/18/19"/>
</dbReference>
<dbReference type="Gene3D" id="3.30.70.100">
    <property type="match status" value="2"/>
</dbReference>
<evidence type="ECO:0000256" key="4">
    <source>
        <dbReference type="ARBA" id="ARBA00023289"/>
    </source>
</evidence>
<gene>
    <name evidence="8" type="ORF">OSB04_018617</name>
</gene>
<name>A0AA38WAN9_9ASTR</name>
<dbReference type="Proteomes" id="UP001172457">
    <property type="component" value="Chromosome 4"/>
</dbReference>
<keyword evidence="4" id="KW-0449">Lipoprotein</keyword>
<comment type="similarity">
    <text evidence="5">Belongs to the HIPP family.</text>
</comment>
<protein>
    <recommendedName>
        <fullName evidence="7">HMA domain-containing protein</fullName>
    </recommendedName>
</protein>